<evidence type="ECO:0000313" key="1">
    <source>
        <dbReference type="EMBL" id="SFN37247.1"/>
    </source>
</evidence>
<organism evidence="1 2">
    <name type="scientific">Nitrosospira briensis</name>
    <dbReference type="NCBI Taxonomy" id="35799"/>
    <lineage>
        <taxon>Bacteria</taxon>
        <taxon>Pseudomonadati</taxon>
        <taxon>Pseudomonadota</taxon>
        <taxon>Betaproteobacteria</taxon>
        <taxon>Nitrosomonadales</taxon>
        <taxon>Nitrosomonadaceae</taxon>
        <taxon>Nitrosospira</taxon>
    </lineage>
</organism>
<dbReference type="EMBL" id="FOVJ01000001">
    <property type="protein sequence ID" value="SFN37247.1"/>
    <property type="molecule type" value="Genomic_DNA"/>
</dbReference>
<dbReference type="Pfam" id="PF24175">
    <property type="entry name" value="SU10_adaptor"/>
    <property type="match status" value="1"/>
</dbReference>
<keyword evidence="2" id="KW-1185">Reference proteome</keyword>
<reference evidence="2" key="1">
    <citation type="submission" date="2016-10" db="EMBL/GenBank/DDBJ databases">
        <authorList>
            <person name="Varghese N."/>
        </authorList>
    </citation>
    <scope>NUCLEOTIDE SEQUENCE [LARGE SCALE GENOMIC DNA]</scope>
    <source>
        <strain evidence="2">Nsp8</strain>
    </source>
</reference>
<evidence type="ECO:0000313" key="2">
    <source>
        <dbReference type="Proteomes" id="UP000183107"/>
    </source>
</evidence>
<protein>
    <submittedName>
        <fullName evidence="1">Uncharacterized protein</fullName>
    </submittedName>
</protein>
<accession>A0A1I4YGW7</accession>
<dbReference type="Proteomes" id="UP000183107">
    <property type="component" value="Unassembled WGS sequence"/>
</dbReference>
<dbReference type="InterPro" id="IPR056209">
    <property type="entry name" value="SU10_adaptor"/>
</dbReference>
<sequence length="207" mass="22413">MKLWKDFYDFVIPDVPGCTFAAIDSALRQSAVVFCEQSLAWLIEHPPISVVAGTSEYALTPPEDAVVHAITFAALNGEEIEAYKGKTPISARNWRNRTGAPQYIPSGAGSVILAPKPGASAALTMIVALKPSPASVGIDDVQFNEYREAVVHGALLRLMLSPKKPYTNAQLAAYHQQQFAIKTAAAGIRVAKNHTRTPLRTSIMARR</sequence>
<dbReference type="AlphaFoldDB" id="A0A1I4YGW7"/>
<gene>
    <name evidence="1" type="ORF">SAMN05216386_0695</name>
</gene>
<dbReference type="RefSeq" id="WP_074794649.1">
    <property type="nucleotide sequence ID" value="NZ_FOVJ01000001.1"/>
</dbReference>
<name>A0A1I4YGW7_9PROT</name>
<proteinExistence type="predicted"/>
<dbReference type="OrthoDB" id="8565304at2"/>